<feature type="domain" description="B30.2/SPRY" evidence="5">
    <location>
        <begin position="166"/>
        <end position="361"/>
    </location>
</feature>
<evidence type="ECO:0000256" key="2">
    <source>
        <dbReference type="ARBA" id="ARBA00023242"/>
    </source>
</evidence>
<evidence type="ECO:0000256" key="4">
    <source>
        <dbReference type="SAM" id="MobiDB-lite"/>
    </source>
</evidence>
<comment type="subcellular location">
    <subcellularLocation>
        <location evidence="1">Nucleus</location>
    </subcellularLocation>
</comment>
<gene>
    <name evidence="6" type="ORF">BZA70DRAFT_239711</name>
</gene>
<name>A0ABR1F3I0_9ASCO</name>
<feature type="region of interest" description="Disordered" evidence="4">
    <location>
        <begin position="1"/>
        <end position="97"/>
    </location>
</feature>
<evidence type="ECO:0000313" key="7">
    <source>
        <dbReference type="Proteomes" id="UP001498771"/>
    </source>
</evidence>
<comment type="similarity">
    <text evidence="3">Belongs to the cclA family.</text>
</comment>
<dbReference type="InterPro" id="IPR013320">
    <property type="entry name" value="ConA-like_dom_sf"/>
</dbReference>
<evidence type="ECO:0000256" key="1">
    <source>
        <dbReference type="ARBA" id="ARBA00004123"/>
    </source>
</evidence>
<sequence length="510" mass="56900">MDEFTAVPELERSQPGSVESGSRSQTPALSSGPQKRGPATQTGDQKAKKAKTNKKLNPKEQVKNSNSRASSQPPTPNAEPNKGSQKARVSASATKKAVEKEYPVPIRLNLPPYKPEDLTALPRLPAFITPPTCSSFQHPQTGEEIELYSTDDHPFNRRGFRYIPCEASPEFPALGYRQIELPPYIPRVSYEDMSSHILVDRETSTIVSTEKGYRTARANVGVREGRWYWECVILKGNTGPEDGNIRIGWTRREASLETPVGFDAYGYGVRDVTGQKMYISRGSNFMKEPFKAGDVIGLYISLPPISYQLQAANSAKGKAPAKLLKDSKSHEVSNVIRDRFPTKYKGQLYFEQYECVPVKHMQDLLNQSSSDDAAAREKELREQGLPHSSIRIYKNGKYVGTPFERLLPFLPPHSAPLTGPDARVVDDGQLGYFPSISVYRGGVAQFNFGPDFHYFPADLRHEAKSADILKSVRPLSERYAEQIAEDVLWDIIDEVNLEIGKENDGSDVED</sequence>
<dbReference type="Pfam" id="PF00622">
    <property type="entry name" value="SPRY"/>
    <property type="match status" value="1"/>
</dbReference>
<feature type="compositionally biased region" description="Polar residues" evidence="4">
    <location>
        <begin position="63"/>
        <end position="72"/>
    </location>
</feature>
<evidence type="ECO:0000313" key="6">
    <source>
        <dbReference type="EMBL" id="KAK7204391.1"/>
    </source>
</evidence>
<dbReference type="EMBL" id="JBBJBU010000008">
    <property type="protein sequence ID" value="KAK7204391.1"/>
    <property type="molecule type" value="Genomic_DNA"/>
</dbReference>
<protein>
    <recommendedName>
        <fullName evidence="5">B30.2/SPRY domain-containing protein</fullName>
    </recommendedName>
</protein>
<dbReference type="GeneID" id="90035992"/>
<dbReference type="CDD" id="cd12872">
    <property type="entry name" value="SPRY_Ash2"/>
    <property type="match status" value="1"/>
</dbReference>
<dbReference type="PROSITE" id="PS50188">
    <property type="entry name" value="B302_SPRY"/>
    <property type="match status" value="1"/>
</dbReference>
<evidence type="ECO:0000256" key="3">
    <source>
        <dbReference type="ARBA" id="ARBA00038149"/>
    </source>
</evidence>
<organism evidence="6 7">
    <name type="scientific">Myxozyma melibiosi</name>
    <dbReference type="NCBI Taxonomy" id="54550"/>
    <lineage>
        <taxon>Eukaryota</taxon>
        <taxon>Fungi</taxon>
        <taxon>Dikarya</taxon>
        <taxon>Ascomycota</taxon>
        <taxon>Saccharomycotina</taxon>
        <taxon>Lipomycetes</taxon>
        <taxon>Lipomycetales</taxon>
        <taxon>Lipomycetaceae</taxon>
        <taxon>Myxozyma</taxon>
    </lineage>
</organism>
<dbReference type="InterPro" id="IPR001870">
    <property type="entry name" value="B30.2/SPRY"/>
</dbReference>
<dbReference type="InterPro" id="IPR043136">
    <property type="entry name" value="B30.2/SPRY_sf"/>
</dbReference>
<reference evidence="6 7" key="1">
    <citation type="submission" date="2024-03" db="EMBL/GenBank/DDBJ databases">
        <title>Genome-scale model development and genomic sequencing of the oleaginous clade Lipomyces.</title>
        <authorList>
            <consortium name="Lawrence Berkeley National Laboratory"/>
            <person name="Czajka J.J."/>
            <person name="Han Y."/>
            <person name="Kim J."/>
            <person name="Mondo S.J."/>
            <person name="Hofstad B.A."/>
            <person name="Robles A."/>
            <person name="Haridas S."/>
            <person name="Riley R."/>
            <person name="LaButti K."/>
            <person name="Pangilinan J."/>
            <person name="Andreopoulos W."/>
            <person name="Lipzen A."/>
            <person name="Yan J."/>
            <person name="Wang M."/>
            <person name="Ng V."/>
            <person name="Grigoriev I.V."/>
            <person name="Spatafora J.W."/>
            <person name="Magnuson J.K."/>
            <person name="Baker S.E."/>
            <person name="Pomraning K.R."/>
        </authorList>
    </citation>
    <scope>NUCLEOTIDE SEQUENCE [LARGE SCALE GENOMIC DNA]</scope>
    <source>
        <strain evidence="6 7">Phaff 52-87</strain>
    </source>
</reference>
<evidence type="ECO:0000259" key="5">
    <source>
        <dbReference type="PROSITE" id="PS50188"/>
    </source>
</evidence>
<dbReference type="SUPFAM" id="SSF49899">
    <property type="entry name" value="Concanavalin A-like lectins/glucanases"/>
    <property type="match status" value="1"/>
</dbReference>
<dbReference type="PANTHER" id="PTHR10598">
    <property type="entry name" value="SET1/ASH2 HISTONE METHYLTRANSFERASE COMPLEX SUBUNIT ASH2"/>
    <property type="match status" value="1"/>
</dbReference>
<accession>A0ABR1F3I0</accession>
<feature type="compositionally biased region" description="Polar residues" evidence="4">
    <location>
        <begin position="14"/>
        <end position="44"/>
    </location>
</feature>
<proteinExistence type="inferred from homology"/>
<dbReference type="Proteomes" id="UP001498771">
    <property type="component" value="Unassembled WGS sequence"/>
</dbReference>
<keyword evidence="2" id="KW-0539">Nucleus</keyword>
<dbReference type="SMART" id="SM00449">
    <property type="entry name" value="SPRY"/>
    <property type="match status" value="1"/>
</dbReference>
<dbReference type="Gene3D" id="2.60.120.920">
    <property type="match status" value="1"/>
</dbReference>
<dbReference type="RefSeq" id="XP_064767424.1">
    <property type="nucleotide sequence ID" value="XM_064910480.1"/>
</dbReference>
<keyword evidence="7" id="KW-1185">Reference proteome</keyword>
<comment type="caution">
    <text evidence="6">The sequence shown here is derived from an EMBL/GenBank/DDBJ whole genome shotgun (WGS) entry which is preliminary data.</text>
</comment>
<dbReference type="InterPro" id="IPR003877">
    <property type="entry name" value="SPRY_dom"/>
</dbReference>
<dbReference type="InterPro" id="IPR037353">
    <property type="entry name" value="ASH2"/>
</dbReference>
<dbReference type="PANTHER" id="PTHR10598:SF0">
    <property type="entry name" value="SET1_ASH2 HISTONE METHYLTRANSFERASE COMPLEX SUBUNIT ASH2"/>
    <property type="match status" value="1"/>
</dbReference>